<dbReference type="PRINTS" id="PR01374">
    <property type="entry name" value="TONBPROTEIN"/>
</dbReference>
<feature type="compositionally biased region" description="Low complexity" evidence="11">
    <location>
        <begin position="195"/>
        <end position="206"/>
    </location>
</feature>
<protein>
    <recommendedName>
        <fullName evidence="10">Protein TonB</fullName>
    </recommendedName>
</protein>
<dbReference type="EMBL" id="CP119312">
    <property type="protein sequence ID" value="WEK06031.1"/>
    <property type="molecule type" value="Genomic_DNA"/>
</dbReference>
<evidence type="ECO:0000313" key="14">
    <source>
        <dbReference type="Proteomes" id="UP001217476"/>
    </source>
</evidence>
<dbReference type="GO" id="GO:0015031">
    <property type="term" value="P:protein transport"/>
    <property type="evidence" value="ECO:0007669"/>
    <property type="project" value="UniProtKB-UniRule"/>
</dbReference>
<organism evidence="13 14">
    <name type="scientific">Candidatus Devosia phytovorans</name>
    <dbReference type="NCBI Taxonomy" id="3121372"/>
    <lineage>
        <taxon>Bacteria</taxon>
        <taxon>Pseudomonadati</taxon>
        <taxon>Pseudomonadota</taxon>
        <taxon>Alphaproteobacteria</taxon>
        <taxon>Hyphomicrobiales</taxon>
        <taxon>Devosiaceae</taxon>
        <taxon>Devosia</taxon>
    </lineage>
</organism>
<keyword evidence="6" id="KW-0812">Transmembrane</keyword>
<keyword evidence="8" id="KW-1133">Transmembrane helix</keyword>
<dbReference type="GO" id="GO:0031992">
    <property type="term" value="F:energy transducer activity"/>
    <property type="evidence" value="ECO:0007669"/>
    <property type="project" value="InterPro"/>
</dbReference>
<feature type="region of interest" description="Disordered" evidence="11">
    <location>
        <begin position="84"/>
        <end position="239"/>
    </location>
</feature>
<reference evidence="13" key="1">
    <citation type="submission" date="2023-03" db="EMBL/GenBank/DDBJ databases">
        <title>Andean soil-derived lignocellulolytic bacterial consortium as a source of novel taxa and putative plastic-active enzymes.</title>
        <authorList>
            <person name="Diaz-Garcia L."/>
            <person name="Chuvochina M."/>
            <person name="Feuerriegel G."/>
            <person name="Bunk B."/>
            <person name="Sproer C."/>
            <person name="Streit W.R."/>
            <person name="Rodriguez L.M."/>
            <person name="Overmann J."/>
            <person name="Jimenez D.J."/>
        </authorList>
    </citation>
    <scope>NUCLEOTIDE SEQUENCE</scope>
    <source>
        <strain evidence="13">MAG 4196</strain>
    </source>
</reference>
<feature type="domain" description="TonB C-terminal" evidence="12">
    <location>
        <begin position="239"/>
        <end position="330"/>
    </location>
</feature>
<keyword evidence="3 10" id="KW-0813">Transport</keyword>
<evidence type="ECO:0000256" key="3">
    <source>
        <dbReference type="ARBA" id="ARBA00022448"/>
    </source>
</evidence>
<dbReference type="GO" id="GO:0015891">
    <property type="term" value="P:siderophore transport"/>
    <property type="evidence" value="ECO:0007669"/>
    <property type="project" value="InterPro"/>
</dbReference>
<keyword evidence="5 10" id="KW-0997">Cell inner membrane</keyword>
<feature type="compositionally biased region" description="Low complexity" evidence="11">
    <location>
        <begin position="216"/>
        <end position="239"/>
    </location>
</feature>
<feature type="compositionally biased region" description="Basic and acidic residues" evidence="11">
    <location>
        <begin position="185"/>
        <end position="194"/>
    </location>
</feature>
<evidence type="ECO:0000256" key="10">
    <source>
        <dbReference type="RuleBase" id="RU362123"/>
    </source>
</evidence>
<evidence type="ECO:0000313" key="13">
    <source>
        <dbReference type="EMBL" id="WEK06031.1"/>
    </source>
</evidence>
<feature type="compositionally biased region" description="Acidic residues" evidence="11">
    <location>
        <begin position="102"/>
        <end position="150"/>
    </location>
</feature>
<evidence type="ECO:0000259" key="12">
    <source>
        <dbReference type="PROSITE" id="PS52015"/>
    </source>
</evidence>
<dbReference type="GO" id="GO:0055085">
    <property type="term" value="P:transmembrane transport"/>
    <property type="evidence" value="ECO:0007669"/>
    <property type="project" value="InterPro"/>
</dbReference>
<keyword evidence="9" id="KW-0472">Membrane</keyword>
<sequence>MPPVKRLAETVGSDAVRRFGIGDVVLWAFSLALVCSVQATALYIATTQSQPTEVTGAPPPAIMIELAEMAMAPQVEDIAVDDGELSLPPESAASEPSPAQDLPDETEPPPEVETLPEPEPLPEPEAVEEPEPLPEQEPEPSEMEEVEEPPPEVAPAETAEVAIPMPVSLPAEITEARRQFAQQQQREREERERAQQAAQQAAASQQTAPRSVQAEQSPQMAAPQQTTTTQRTPTISPQQWQSQVLGMIERAKRYPQDAQRRREEGTIRVKFVIDRSGTVLSASILQSSGHAALDEAARELINRLPKLPPPPATITANPISLEVAVNFNLR</sequence>
<evidence type="ECO:0000256" key="5">
    <source>
        <dbReference type="ARBA" id="ARBA00022519"/>
    </source>
</evidence>
<feature type="compositionally biased region" description="Low complexity" evidence="11">
    <location>
        <begin position="85"/>
        <end position="99"/>
    </location>
</feature>
<dbReference type="InterPro" id="IPR051045">
    <property type="entry name" value="TonB-dependent_transducer"/>
</dbReference>
<dbReference type="Proteomes" id="UP001217476">
    <property type="component" value="Chromosome"/>
</dbReference>
<dbReference type="NCBIfam" id="TIGR01352">
    <property type="entry name" value="tonB_Cterm"/>
    <property type="match status" value="1"/>
</dbReference>
<comment type="subcellular location">
    <subcellularLocation>
        <location evidence="1 10">Cell inner membrane</location>
        <topology evidence="1 10">Single-pass membrane protein</topology>
        <orientation evidence="1 10">Periplasmic side</orientation>
    </subcellularLocation>
</comment>
<dbReference type="Gene3D" id="3.30.1150.10">
    <property type="match status" value="1"/>
</dbReference>
<dbReference type="InterPro" id="IPR003538">
    <property type="entry name" value="TonB"/>
</dbReference>
<evidence type="ECO:0000256" key="6">
    <source>
        <dbReference type="ARBA" id="ARBA00022692"/>
    </source>
</evidence>
<evidence type="ECO:0000256" key="11">
    <source>
        <dbReference type="SAM" id="MobiDB-lite"/>
    </source>
</evidence>
<dbReference type="GO" id="GO:0030288">
    <property type="term" value="C:outer membrane-bounded periplasmic space"/>
    <property type="evidence" value="ECO:0007669"/>
    <property type="project" value="InterPro"/>
</dbReference>
<dbReference type="Pfam" id="PF03544">
    <property type="entry name" value="TonB_C"/>
    <property type="match status" value="1"/>
</dbReference>
<dbReference type="PROSITE" id="PS52015">
    <property type="entry name" value="TONB_CTD"/>
    <property type="match status" value="1"/>
</dbReference>
<dbReference type="PANTHER" id="PTHR33446">
    <property type="entry name" value="PROTEIN TONB-RELATED"/>
    <property type="match status" value="1"/>
</dbReference>
<dbReference type="InterPro" id="IPR037682">
    <property type="entry name" value="TonB_C"/>
</dbReference>
<dbReference type="PANTHER" id="PTHR33446:SF2">
    <property type="entry name" value="PROTEIN TONB"/>
    <property type="match status" value="1"/>
</dbReference>
<dbReference type="SUPFAM" id="SSF74653">
    <property type="entry name" value="TolA/TonB C-terminal domain"/>
    <property type="match status" value="1"/>
</dbReference>
<keyword evidence="4 10" id="KW-1003">Cell membrane</keyword>
<accession>A0AAJ5VXV6</accession>
<evidence type="ECO:0000256" key="4">
    <source>
        <dbReference type="ARBA" id="ARBA00022475"/>
    </source>
</evidence>
<comment type="function">
    <text evidence="10">Interacts with outer membrane receptor proteins that carry out high-affinity binding and energy dependent uptake into the periplasmic space of specific substrates. It could act to transduce energy from the cytoplasmic membrane to specific energy-requiring processes in the outer membrane, resulting in the release into the periplasm of ligands bound by these outer membrane proteins.</text>
</comment>
<evidence type="ECO:0000256" key="1">
    <source>
        <dbReference type="ARBA" id="ARBA00004383"/>
    </source>
</evidence>
<comment type="similarity">
    <text evidence="2 10">Belongs to the TonB family.</text>
</comment>
<keyword evidence="7 10" id="KW-0653">Protein transport</keyword>
<dbReference type="GO" id="GO:0098797">
    <property type="term" value="C:plasma membrane protein complex"/>
    <property type="evidence" value="ECO:0007669"/>
    <property type="project" value="TreeGrafter"/>
</dbReference>
<gene>
    <name evidence="13" type="ORF">P0Y65_07185</name>
</gene>
<evidence type="ECO:0000256" key="8">
    <source>
        <dbReference type="ARBA" id="ARBA00022989"/>
    </source>
</evidence>
<dbReference type="AlphaFoldDB" id="A0AAJ5VXV6"/>
<proteinExistence type="inferred from homology"/>
<dbReference type="InterPro" id="IPR006260">
    <property type="entry name" value="TonB/TolA_C"/>
</dbReference>
<evidence type="ECO:0000256" key="2">
    <source>
        <dbReference type="ARBA" id="ARBA00006555"/>
    </source>
</evidence>
<evidence type="ECO:0000256" key="7">
    <source>
        <dbReference type="ARBA" id="ARBA00022927"/>
    </source>
</evidence>
<name>A0AAJ5VXV6_9HYPH</name>
<evidence type="ECO:0000256" key="9">
    <source>
        <dbReference type="ARBA" id="ARBA00023136"/>
    </source>
</evidence>
<keyword evidence="10" id="KW-0735">Signal-anchor</keyword>